<comment type="caution">
    <text evidence="2">The sequence shown here is derived from an EMBL/GenBank/DDBJ whole genome shotgun (WGS) entry which is preliminary data.</text>
</comment>
<feature type="compositionally biased region" description="Pro residues" evidence="1">
    <location>
        <begin position="210"/>
        <end position="220"/>
    </location>
</feature>
<accession>A0ABU7E167</accession>
<feature type="region of interest" description="Disordered" evidence="1">
    <location>
        <begin position="131"/>
        <end position="175"/>
    </location>
</feature>
<name>A0ABU7E167_9TELE</name>
<gene>
    <name evidence="2" type="ORF">CHARACLAT_017095</name>
</gene>
<evidence type="ECO:0000256" key="1">
    <source>
        <dbReference type="SAM" id="MobiDB-lite"/>
    </source>
</evidence>
<reference evidence="2 3" key="1">
    <citation type="submission" date="2021-06" db="EMBL/GenBank/DDBJ databases">
        <authorList>
            <person name="Palmer J.M."/>
        </authorList>
    </citation>
    <scope>NUCLEOTIDE SEQUENCE [LARGE SCALE GENOMIC DNA]</scope>
    <source>
        <strain evidence="2 3">CL_MEX2019</strain>
        <tissue evidence="2">Muscle</tissue>
    </source>
</reference>
<dbReference type="Proteomes" id="UP001352852">
    <property type="component" value="Unassembled WGS sequence"/>
</dbReference>
<feature type="compositionally biased region" description="Polar residues" evidence="1">
    <location>
        <begin position="23"/>
        <end position="33"/>
    </location>
</feature>
<feature type="compositionally biased region" description="Polar residues" evidence="1">
    <location>
        <begin position="1"/>
        <end position="12"/>
    </location>
</feature>
<feature type="region of interest" description="Disordered" evidence="1">
    <location>
        <begin position="1"/>
        <end position="86"/>
    </location>
</feature>
<feature type="compositionally biased region" description="Pro residues" evidence="1">
    <location>
        <begin position="66"/>
        <end position="76"/>
    </location>
</feature>
<keyword evidence="3" id="KW-1185">Reference proteome</keyword>
<feature type="region of interest" description="Disordered" evidence="1">
    <location>
        <begin position="99"/>
        <end position="118"/>
    </location>
</feature>
<feature type="region of interest" description="Disordered" evidence="1">
    <location>
        <begin position="204"/>
        <end position="225"/>
    </location>
</feature>
<dbReference type="EMBL" id="JAHUTJ010042405">
    <property type="protein sequence ID" value="MED6281029.1"/>
    <property type="molecule type" value="Genomic_DNA"/>
</dbReference>
<organism evidence="2 3">
    <name type="scientific">Characodon lateralis</name>
    <dbReference type="NCBI Taxonomy" id="208331"/>
    <lineage>
        <taxon>Eukaryota</taxon>
        <taxon>Metazoa</taxon>
        <taxon>Chordata</taxon>
        <taxon>Craniata</taxon>
        <taxon>Vertebrata</taxon>
        <taxon>Euteleostomi</taxon>
        <taxon>Actinopterygii</taxon>
        <taxon>Neopterygii</taxon>
        <taxon>Teleostei</taxon>
        <taxon>Neoteleostei</taxon>
        <taxon>Acanthomorphata</taxon>
        <taxon>Ovalentaria</taxon>
        <taxon>Atherinomorphae</taxon>
        <taxon>Cyprinodontiformes</taxon>
        <taxon>Goodeidae</taxon>
        <taxon>Characodon</taxon>
    </lineage>
</organism>
<protein>
    <submittedName>
        <fullName evidence="2">Uncharacterized protein</fullName>
    </submittedName>
</protein>
<sequence length="261" mass="28557">MLKGNTACTTRGHTPPQDAEPPTVQTMPISTQGQPPPSPQKKTYTHPNIRTSPRTHKTLDTQVGSAPPPPTEPPPHQQKALLEGESTCNEMVATHQFRRPLCPPMHRRSPGQCRVPQHELAQNPGNITARTQAPLALPGPQPGDDTPQEPRAPRPTPDPRRTSKTTRPAPSLAPCWRSLKNTLDHSLDSGSFSSWQPTLEIHLSGEANPVHPPTVPPGSPEKPQRIQQGLTVPRLATLSPWWIAPPEYQMACLVPMLHVHS</sequence>
<evidence type="ECO:0000313" key="3">
    <source>
        <dbReference type="Proteomes" id="UP001352852"/>
    </source>
</evidence>
<evidence type="ECO:0000313" key="2">
    <source>
        <dbReference type="EMBL" id="MED6281029.1"/>
    </source>
</evidence>
<feature type="compositionally biased region" description="Polar residues" evidence="1">
    <location>
        <begin position="40"/>
        <end position="52"/>
    </location>
</feature>
<proteinExistence type="predicted"/>